<evidence type="ECO:0000256" key="2">
    <source>
        <dbReference type="ARBA" id="ARBA00022598"/>
    </source>
</evidence>
<evidence type="ECO:0000256" key="5">
    <source>
        <dbReference type="ARBA" id="ARBA00022917"/>
    </source>
</evidence>
<name>A0A0G1PKW2_9BACT</name>
<dbReference type="PATRIC" id="fig|1619001.3.peg.493"/>
<dbReference type="AlphaFoldDB" id="A0A0G1PKW2"/>
<dbReference type="PANTHER" id="PTHR11895:SF151">
    <property type="entry name" value="GLUTAMYL-TRNA(GLN) AMIDOTRANSFERASE SUBUNIT A"/>
    <property type="match status" value="1"/>
</dbReference>
<accession>A0A0G1PKW2</accession>
<protein>
    <recommendedName>
        <fullName evidence="7">Glutamyl-tRNA(Gln) amidotransferase subunit A</fullName>
        <shortName evidence="7">Glu-ADT subunit A</shortName>
        <ecNumber evidence="7">6.3.5.7</ecNumber>
    </recommendedName>
</protein>
<feature type="active site" description="Acyl-ester intermediate" evidence="7">
    <location>
        <position position="175"/>
    </location>
</feature>
<dbReference type="Gene3D" id="3.90.1300.10">
    <property type="entry name" value="Amidase signature (AS) domain"/>
    <property type="match status" value="1"/>
</dbReference>
<gene>
    <name evidence="7" type="primary">gatA</name>
    <name evidence="9" type="ORF">UX45_C0009G0022</name>
</gene>
<feature type="active site" description="Charge relay system" evidence="7">
    <location>
        <position position="76"/>
    </location>
</feature>
<evidence type="ECO:0000256" key="4">
    <source>
        <dbReference type="ARBA" id="ARBA00022840"/>
    </source>
</evidence>
<evidence type="ECO:0000313" key="9">
    <source>
        <dbReference type="EMBL" id="KKU33454.1"/>
    </source>
</evidence>
<keyword evidence="5 7" id="KW-0648">Protein biosynthesis</keyword>
<dbReference type="InterPro" id="IPR000120">
    <property type="entry name" value="Amidase"/>
</dbReference>
<evidence type="ECO:0000313" key="10">
    <source>
        <dbReference type="Proteomes" id="UP000034705"/>
    </source>
</evidence>
<keyword evidence="9" id="KW-0808">Transferase</keyword>
<dbReference type="GO" id="GO:0016740">
    <property type="term" value="F:transferase activity"/>
    <property type="evidence" value="ECO:0007669"/>
    <property type="project" value="UniProtKB-KW"/>
</dbReference>
<dbReference type="GO" id="GO:0030956">
    <property type="term" value="C:glutamyl-tRNA(Gln) amidotransferase complex"/>
    <property type="evidence" value="ECO:0007669"/>
    <property type="project" value="InterPro"/>
</dbReference>
<dbReference type="Proteomes" id="UP000034705">
    <property type="component" value="Unassembled WGS sequence"/>
</dbReference>
<sequence>MSIQTLHEISEALETKKISSEELVTESLRVIEEKNPNLHAFIEVFDDATAQAREIDRRRRKGEALHPLAGIPIALKDNILVQGKIASAGSRMLQNYRAPYDATVTSRLKEADLVIVGRTNMDEFAMGSSTENSYFGPTKNPWDDARVPGGSSGGSAAAVASGMVPLALGSDTGGSVRQPASLCGISGLKPTYGRVSRSGLMALASSLDQISPCARSVEDLAWLMQVIEGQDPLDATTAILESTSVPSLIPQNVKGLRLGVPKEYFVEGMDEEVKRKVMEAIGKLEQAGAEILEVTLPHTPYALAAYYLIMPAEASSNLGRYDGLRYGYASQDQTLVGSYEQSRSEGFGAEVKRRIMLGTFALSAGYYDAYYKKATQVRAKITQDFDEVWKRVDAVVCPTSPCVAWKLGEKMEDPLAMYLSDIYTLSANLATIPALSVPCGFAHDLPVGLQFMTRRFNEDLLYRLGMTYQSLTDWHRQMPGVIL</sequence>
<dbReference type="SUPFAM" id="SSF75304">
    <property type="entry name" value="Amidase signature (AS) enzymes"/>
    <property type="match status" value="1"/>
</dbReference>
<dbReference type="Pfam" id="PF01425">
    <property type="entry name" value="Amidase"/>
    <property type="match status" value="1"/>
</dbReference>
<comment type="similarity">
    <text evidence="1 7">Belongs to the amidase family. GatA subfamily.</text>
</comment>
<comment type="catalytic activity">
    <reaction evidence="6 7">
        <text>L-glutamyl-tRNA(Gln) + L-glutamine + ATP + H2O = L-glutaminyl-tRNA(Gln) + L-glutamate + ADP + phosphate + H(+)</text>
        <dbReference type="Rhea" id="RHEA:17521"/>
        <dbReference type="Rhea" id="RHEA-COMP:9681"/>
        <dbReference type="Rhea" id="RHEA-COMP:9684"/>
        <dbReference type="ChEBI" id="CHEBI:15377"/>
        <dbReference type="ChEBI" id="CHEBI:15378"/>
        <dbReference type="ChEBI" id="CHEBI:29985"/>
        <dbReference type="ChEBI" id="CHEBI:30616"/>
        <dbReference type="ChEBI" id="CHEBI:43474"/>
        <dbReference type="ChEBI" id="CHEBI:58359"/>
        <dbReference type="ChEBI" id="CHEBI:78520"/>
        <dbReference type="ChEBI" id="CHEBI:78521"/>
        <dbReference type="ChEBI" id="CHEBI:456216"/>
        <dbReference type="EC" id="6.3.5.7"/>
    </reaction>
</comment>
<evidence type="ECO:0000256" key="1">
    <source>
        <dbReference type="ARBA" id="ARBA00008069"/>
    </source>
</evidence>
<dbReference type="HAMAP" id="MF_00120">
    <property type="entry name" value="GatA"/>
    <property type="match status" value="1"/>
</dbReference>
<keyword evidence="2 7" id="KW-0436">Ligase</keyword>
<evidence type="ECO:0000256" key="7">
    <source>
        <dbReference type="HAMAP-Rule" id="MF_00120"/>
    </source>
</evidence>
<dbReference type="EMBL" id="LCMG01000009">
    <property type="protein sequence ID" value="KKU33454.1"/>
    <property type="molecule type" value="Genomic_DNA"/>
</dbReference>
<evidence type="ECO:0000256" key="3">
    <source>
        <dbReference type="ARBA" id="ARBA00022741"/>
    </source>
</evidence>
<dbReference type="GO" id="GO:0005524">
    <property type="term" value="F:ATP binding"/>
    <property type="evidence" value="ECO:0007669"/>
    <property type="project" value="UniProtKB-KW"/>
</dbReference>
<organism evidence="9 10">
    <name type="scientific">Candidatus Uhrbacteria bacterium GW2011_GWF2_46_218</name>
    <dbReference type="NCBI Taxonomy" id="1619001"/>
    <lineage>
        <taxon>Bacteria</taxon>
        <taxon>Candidatus Uhriibacteriota</taxon>
    </lineage>
</organism>
<feature type="domain" description="Amidase" evidence="8">
    <location>
        <begin position="22"/>
        <end position="461"/>
    </location>
</feature>
<dbReference type="InterPro" id="IPR023631">
    <property type="entry name" value="Amidase_dom"/>
</dbReference>
<reference evidence="9 10" key="1">
    <citation type="journal article" date="2015" name="Nature">
        <title>rRNA introns, odd ribosomes, and small enigmatic genomes across a large radiation of phyla.</title>
        <authorList>
            <person name="Brown C.T."/>
            <person name="Hug L.A."/>
            <person name="Thomas B.C."/>
            <person name="Sharon I."/>
            <person name="Castelle C.J."/>
            <person name="Singh A."/>
            <person name="Wilkins M.J."/>
            <person name="Williams K.H."/>
            <person name="Banfield J.F."/>
        </authorList>
    </citation>
    <scope>NUCLEOTIDE SEQUENCE [LARGE SCALE GENOMIC DNA]</scope>
</reference>
<dbReference type="InterPro" id="IPR020556">
    <property type="entry name" value="Amidase_CS"/>
</dbReference>
<dbReference type="PROSITE" id="PS00571">
    <property type="entry name" value="AMIDASES"/>
    <property type="match status" value="1"/>
</dbReference>
<keyword evidence="4 7" id="KW-0067">ATP-binding</keyword>
<dbReference type="EC" id="6.3.5.7" evidence="7"/>
<dbReference type="InterPro" id="IPR036928">
    <property type="entry name" value="AS_sf"/>
</dbReference>
<proteinExistence type="inferred from homology"/>
<dbReference type="GO" id="GO:0050567">
    <property type="term" value="F:glutaminyl-tRNA synthase (glutamine-hydrolyzing) activity"/>
    <property type="evidence" value="ECO:0007669"/>
    <property type="project" value="UniProtKB-UniRule"/>
</dbReference>
<feature type="active site" description="Charge relay system" evidence="7">
    <location>
        <position position="151"/>
    </location>
</feature>
<evidence type="ECO:0000259" key="8">
    <source>
        <dbReference type="Pfam" id="PF01425"/>
    </source>
</evidence>
<evidence type="ECO:0000256" key="6">
    <source>
        <dbReference type="ARBA" id="ARBA00047407"/>
    </source>
</evidence>
<comment type="subunit">
    <text evidence="7">Heterotrimer of A, B and C subunits.</text>
</comment>
<comment type="caution">
    <text evidence="9">The sequence shown here is derived from an EMBL/GenBank/DDBJ whole genome shotgun (WGS) entry which is preliminary data.</text>
</comment>
<dbReference type="NCBIfam" id="TIGR00132">
    <property type="entry name" value="gatA"/>
    <property type="match status" value="1"/>
</dbReference>
<keyword evidence="3 7" id="KW-0547">Nucleotide-binding</keyword>
<dbReference type="PANTHER" id="PTHR11895">
    <property type="entry name" value="TRANSAMIDASE"/>
    <property type="match status" value="1"/>
</dbReference>
<dbReference type="GO" id="GO:0006412">
    <property type="term" value="P:translation"/>
    <property type="evidence" value="ECO:0007669"/>
    <property type="project" value="UniProtKB-UniRule"/>
</dbReference>
<dbReference type="InterPro" id="IPR004412">
    <property type="entry name" value="GatA"/>
</dbReference>
<comment type="function">
    <text evidence="7">Allows the formation of correctly charged Gln-tRNA(Gln) through the transamidation of misacylated Glu-tRNA(Gln) in organisms which lack glutaminyl-tRNA synthetase. The reaction takes place in the presence of glutamine and ATP through an activated gamma-phospho-Glu-tRNA(Gln).</text>
</comment>